<comment type="caution">
    <text evidence="1">The sequence shown here is derived from an EMBL/GenBank/DDBJ whole genome shotgun (WGS) entry which is preliminary data.</text>
</comment>
<dbReference type="AlphaFoldDB" id="A0A7C4BCP7"/>
<reference evidence="1" key="1">
    <citation type="journal article" date="2020" name="mSystems">
        <title>Genome- and Community-Level Interaction Insights into Carbon Utilization and Element Cycling Functions of Hydrothermarchaeota in Hydrothermal Sediment.</title>
        <authorList>
            <person name="Zhou Z."/>
            <person name="Liu Y."/>
            <person name="Xu W."/>
            <person name="Pan J."/>
            <person name="Luo Z.H."/>
            <person name="Li M."/>
        </authorList>
    </citation>
    <scope>NUCLEOTIDE SEQUENCE [LARGE SCALE GENOMIC DNA]</scope>
    <source>
        <strain evidence="1">SpSt-732</strain>
    </source>
</reference>
<name>A0A7C4BCP7_9CREN</name>
<evidence type="ECO:0000313" key="1">
    <source>
        <dbReference type="EMBL" id="HGI87980.1"/>
    </source>
</evidence>
<proteinExistence type="predicted"/>
<accession>A0A7C4BCP7</accession>
<sequence length="254" mass="29012">MARSLLECLAYIDSISPLVQLFEAKTRYADLTSLASRYYIVIHDVLYPVAVELSTPLTLRVFLEPITTLYIQESKMYAHIRAGDLEHRFRDFDLSRIPVINVDESERLSILAAISIADKIVSMPSERNLLKVLPGNLRTYVEAAIDIIRTSNKKESSATRSEVHTQRKILEYVLWLSRSPHDVIREVDYVLGFTMKALQIRYASFDVEVKSSSKMGFIEAVNYVEKLLPINTMMYIERNATKAQKILSVATSML</sequence>
<organism evidence="1">
    <name type="scientific">Ignisphaera aggregans</name>
    <dbReference type="NCBI Taxonomy" id="334771"/>
    <lineage>
        <taxon>Archaea</taxon>
        <taxon>Thermoproteota</taxon>
        <taxon>Thermoprotei</taxon>
        <taxon>Desulfurococcales</taxon>
        <taxon>Desulfurococcaceae</taxon>
        <taxon>Ignisphaera</taxon>
    </lineage>
</organism>
<dbReference type="EMBL" id="DTFF01000050">
    <property type="protein sequence ID" value="HGI87980.1"/>
    <property type="molecule type" value="Genomic_DNA"/>
</dbReference>
<protein>
    <submittedName>
        <fullName evidence="1">Uncharacterized protein</fullName>
    </submittedName>
</protein>
<gene>
    <name evidence="1" type="ORF">ENV14_06300</name>
</gene>